<dbReference type="PANTHER" id="PTHR30572:SF4">
    <property type="entry name" value="ABC TRANSPORTER PERMEASE YTRF"/>
    <property type="match status" value="1"/>
</dbReference>
<keyword evidence="4 8" id="KW-1133">Transmembrane helix</keyword>
<keyword evidence="12" id="KW-1185">Reference proteome</keyword>
<evidence type="ECO:0000256" key="2">
    <source>
        <dbReference type="ARBA" id="ARBA00022475"/>
    </source>
</evidence>
<dbReference type="PANTHER" id="PTHR30572">
    <property type="entry name" value="MEMBRANE COMPONENT OF TRANSPORTER-RELATED"/>
    <property type="match status" value="1"/>
</dbReference>
<feature type="domain" description="ABC3 transporter permease C-terminal" evidence="9">
    <location>
        <begin position="301"/>
        <end position="424"/>
    </location>
</feature>
<evidence type="ECO:0000259" key="9">
    <source>
        <dbReference type="Pfam" id="PF02687"/>
    </source>
</evidence>
<sequence length="431" mass="43860">MRTTDLVRAAVANTFRSRLRTTLTVLALFVGSFTLTLTTALGAGVTDYVTRQVDSLGADDVLVVTAAAPDTSDGPAAYDPDTAASGAAATNPLPGAGGGSLTDRSLEQLAEVDGLSDIEPVRATAVDYVRALDGTDEQRYQLSLAPTASIGRADLAAGDQLDPDGTARQVVLPEDYVEPLGFADPADAVGATVVLAVTDVLGQQHEVEAELVGVTNPSLLSGGGGASDALVADLAELQAADVEQRPLYAVATARFDPALDDDAVEALKAEVADLGMTAQTVEDQLGLVTTVIRGITGVLNAFAVVALVAAAFGIVNTLLMSVQERTREIGLMKALGMSSGRVFGLFSLEAVVLGLLGSLLGVLVATVVGTGLSSALAAGPLASLGGLDVLLFRPEAAAGVVGLIVAIAFLSGTLPARRAARQQPIDALRYE</sequence>
<feature type="transmembrane region" description="Helical" evidence="8">
    <location>
        <begin position="343"/>
        <end position="376"/>
    </location>
</feature>
<comment type="subcellular location">
    <subcellularLocation>
        <location evidence="1">Cell membrane</location>
        <topology evidence="1">Multi-pass membrane protein</topology>
    </subcellularLocation>
</comment>
<dbReference type="InterPro" id="IPR003838">
    <property type="entry name" value="ABC3_permease_C"/>
</dbReference>
<evidence type="ECO:0000256" key="6">
    <source>
        <dbReference type="ARBA" id="ARBA00038076"/>
    </source>
</evidence>
<keyword evidence="5 8" id="KW-0472">Membrane</keyword>
<dbReference type="Proteomes" id="UP001596122">
    <property type="component" value="Unassembled WGS sequence"/>
</dbReference>
<feature type="region of interest" description="Disordered" evidence="7">
    <location>
        <begin position="69"/>
        <end position="102"/>
    </location>
</feature>
<evidence type="ECO:0000256" key="7">
    <source>
        <dbReference type="SAM" id="MobiDB-lite"/>
    </source>
</evidence>
<feature type="transmembrane region" description="Helical" evidence="8">
    <location>
        <begin position="298"/>
        <end position="322"/>
    </location>
</feature>
<evidence type="ECO:0000313" key="12">
    <source>
        <dbReference type="Proteomes" id="UP001596122"/>
    </source>
</evidence>
<name>A0ABW0GPD7_9MICO</name>
<protein>
    <submittedName>
        <fullName evidence="11">ABC transporter permease</fullName>
    </submittedName>
</protein>
<dbReference type="InterPro" id="IPR050250">
    <property type="entry name" value="Macrolide_Exporter_MacB"/>
</dbReference>
<evidence type="ECO:0000313" key="11">
    <source>
        <dbReference type="EMBL" id="MFC5381808.1"/>
    </source>
</evidence>
<evidence type="ECO:0000256" key="8">
    <source>
        <dbReference type="SAM" id="Phobius"/>
    </source>
</evidence>
<dbReference type="EMBL" id="JBHSLD010000013">
    <property type="protein sequence ID" value="MFC5381808.1"/>
    <property type="molecule type" value="Genomic_DNA"/>
</dbReference>
<evidence type="ECO:0000256" key="3">
    <source>
        <dbReference type="ARBA" id="ARBA00022692"/>
    </source>
</evidence>
<proteinExistence type="inferred from homology"/>
<evidence type="ECO:0000256" key="1">
    <source>
        <dbReference type="ARBA" id="ARBA00004651"/>
    </source>
</evidence>
<evidence type="ECO:0000259" key="10">
    <source>
        <dbReference type="Pfam" id="PF12704"/>
    </source>
</evidence>
<gene>
    <name evidence="11" type="ORF">ACFPJ6_13545</name>
</gene>
<evidence type="ECO:0000256" key="4">
    <source>
        <dbReference type="ARBA" id="ARBA00022989"/>
    </source>
</evidence>
<dbReference type="InterPro" id="IPR025857">
    <property type="entry name" value="MacB_PCD"/>
</dbReference>
<accession>A0ABW0GPD7</accession>
<dbReference type="RefSeq" id="WP_340271173.1">
    <property type="nucleotide sequence ID" value="NZ_JBBEOG010000009.1"/>
</dbReference>
<keyword evidence="3 8" id="KW-0812">Transmembrane</keyword>
<keyword evidence="2" id="KW-1003">Cell membrane</keyword>
<comment type="similarity">
    <text evidence="6">Belongs to the ABC-4 integral membrane protein family.</text>
</comment>
<feature type="transmembrane region" description="Helical" evidence="8">
    <location>
        <begin position="396"/>
        <end position="414"/>
    </location>
</feature>
<evidence type="ECO:0000256" key="5">
    <source>
        <dbReference type="ARBA" id="ARBA00023136"/>
    </source>
</evidence>
<comment type="caution">
    <text evidence="11">The sequence shown here is derived from an EMBL/GenBank/DDBJ whole genome shotgun (WGS) entry which is preliminary data.</text>
</comment>
<reference evidence="12" key="1">
    <citation type="journal article" date="2019" name="Int. J. Syst. Evol. Microbiol.">
        <title>The Global Catalogue of Microorganisms (GCM) 10K type strain sequencing project: providing services to taxonomists for standard genome sequencing and annotation.</title>
        <authorList>
            <consortium name="The Broad Institute Genomics Platform"/>
            <consortium name="The Broad Institute Genome Sequencing Center for Infectious Disease"/>
            <person name="Wu L."/>
            <person name="Ma J."/>
        </authorList>
    </citation>
    <scope>NUCLEOTIDE SEQUENCE [LARGE SCALE GENOMIC DNA]</scope>
    <source>
        <strain evidence="12">CCUG 43114</strain>
    </source>
</reference>
<dbReference type="Pfam" id="PF12704">
    <property type="entry name" value="MacB_PCD"/>
    <property type="match status" value="1"/>
</dbReference>
<organism evidence="11 12">
    <name type="scientific">Aquipuribacter nitratireducens</name>
    <dbReference type="NCBI Taxonomy" id="650104"/>
    <lineage>
        <taxon>Bacteria</taxon>
        <taxon>Bacillati</taxon>
        <taxon>Actinomycetota</taxon>
        <taxon>Actinomycetes</taxon>
        <taxon>Micrococcales</taxon>
        <taxon>Intrasporangiaceae</taxon>
        <taxon>Aquipuribacter</taxon>
    </lineage>
</organism>
<feature type="domain" description="MacB-like periplasmic core" evidence="10">
    <location>
        <begin position="21"/>
        <end position="265"/>
    </location>
</feature>
<dbReference type="Pfam" id="PF02687">
    <property type="entry name" value="FtsX"/>
    <property type="match status" value="1"/>
</dbReference>